<name>A0A2U3KFV1_9BACT</name>
<reference evidence="2" key="1">
    <citation type="submission" date="2018-02" db="EMBL/GenBank/DDBJ databases">
        <authorList>
            <person name="Hausmann B."/>
        </authorList>
    </citation>
    <scope>NUCLEOTIDE SEQUENCE [LARGE SCALE GENOMIC DNA]</scope>
    <source>
        <strain evidence="2">Peat soil MAG SbA1</strain>
    </source>
</reference>
<dbReference type="Proteomes" id="UP000238701">
    <property type="component" value="Unassembled WGS sequence"/>
</dbReference>
<gene>
    <name evidence="1" type="ORF">SBA1_20128</name>
</gene>
<dbReference type="EMBL" id="OMOD01000111">
    <property type="protein sequence ID" value="SPF38427.1"/>
    <property type="molecule type" value="Genomic_DNA"/>
</dbReference>
<sequence>MDRRREQRVLVELPVQIWGMDANARPFTQMASLRTISGRGATLQGVSAQLKPGDVVDLQYQGTKAQFRIVWLGRPGTELQGEIGVENLSQDVCLWDVDPLRGANAGQG</sequence>
<dbReference type="AlphaFoldDB" id="A0A2U3KFV1"/>
<organism evidence="1 2">
    <name type="scientific">Candidatus Sulfotelmatobacter kueseliae</name>
    <dbReference type="NCBI Taxonomy" id="2042962"/>
    <lineage>
        <taxon>Bacteria</taxon>
        <taxon>Pseudomonadati</taxon>
        <taxon>Acidobacteriota</taxon>
        <taxon>Terriglobia</taxon>
        <taxon>Terriglobales</taxon>
        <taxon>Candidatus Korobacteraceae</taxon>
        <taxon>Candidatus Sulfotelmatobacter</taxon>
    </lineage>
</organism>
<accession>A0A2U3KFV1</accession>
<evidence type="ECO:0000313" key="2">
    <source>
        <dbReference type="Proteomes" id="UP000238701"/>
    </source>
</evidence>
<evidence type="ECO:0000313" key="1">
    <source>
        <dbReference type="EMBL" id="SPF38427.1"/>
    </source>
</evidence>
<protein>
    <submittedName>
        <fullName evidence="1">Type IV pilus assembly PilZ</fullName>
    </submittedName>
</protein>
<proteinExistence type="predicted"/>
<dbReference type="OrthoDB" id="7569417at2"/>